<keyword evidence="3" id="KW-1185">Reference proteome</keyword>
<reference evidence="2 3" key="1">
    <citation type="journal article" date="2021" name="Plant Biotechnol. J.">
        <title>Multi-omics assisted identification of the key and species-specific regulatory components of drought-tolerant mechanisms in Gossypium stocksii.</title>
        <authorList>
            <person name="Yu D."/>
            <person name="Ke L."/>
            <person name="Zhang D."/>
            <person name="Wu Y."/>
            <person name="Sun Y."/>
            <person name="Mei J."/>
            <person name="Sun J."/>
            <person name="Sun Y."/>
        </authorList>
    </citation>
    <scope>NUCLEOTIDE SEQUENCE [LARGE SCALE GENOMIC DNA]</scope>
    <source>
        <strain evidence="3">cv. E1</strain>
        <tissue evidence="2">Leaf</tissue>
    </source>
</reference>
<evidence type="ECO:0000256" key="1">
    <source>
        <dbReference type="SAM" id="MobiDB-lite"/>
    </source>
</evidence>
<dbReference type="AlphaFoldDB" id="A0A9D3ZU24"/>
<sequence>MDLTSLFLSKYILLSYDFEKGWCNSSTSITISPDISYLSKVLSPQPTMDPPPPPPTPPSTTPLLAPSPPEGGLWESW</sequence>
<dbReference type="Proteomes" id="UP000828251">
    <property type="component" value="Unassembled WGS sequence"/>
</dbReference>
<evidence type="ECO:0000313" key="3">
    <source>
        <dbReference type="Proteomes" id="UP000828251"/>
    </source>
</evidence>
<accession>A0A9D3ZU24</accession>
<comment type="caution">
    <text evidence="2">The sequence shown here is derived from an EMBL/GenBank/DDBJ whole genome shotgun (WGS) entry which is preliminary data.</text>
</comment>
<gene>
    <name evidence="2" type="ORF">J1N35_031743</name>
</gene>
<evidence type="ECO:0000313" key="2">
    <source>
        <dbReference type="EMBL" id="KAH1066756.1"/>
    </source>
</evidence>
<feature type="region of interest" description="Disordered" evidence="1">
    <location>
        <begin position="42"/>
        <end position="77"/>
    </location>
</feature>
<protein>
    <submittedName>
        <fullName evidence="2">Uncharacterized protein</fullName>
    </submittedName>
</protein>
<organism evidence="2 3">
    <name type="scientific">Gossypium stocksii</name>
    <dbReference type="NCBI Taxonomy" id="47602"/>
    <lineage>
        <taxon>Eukaryota</taxon>
        <taxon>Viridiplantae</taxon>
        <taxon>Streptophyta</taxon>
        <taxon>Embryophyta</taxon>
        <taxon>Tracheophyta</taxon>
        <taxon>Spermatophyta</taxon>
        <taxon>Magnoliopsida</taxon>
        <taxon>eudicotyledons</taxon>
        <taxon>Gunneridae</taxon>
        <taxon>Pentapetalae</taxon>
        <taxon>rosids</taxon>
        <taxon>malvids</taxon>
        <taxon>Malvales</taxon>
        <taxon>Malvaceae</taxon>
        <taxon>Malvoideae</taxon>
        <taxon>Gossypium</taxon>
    </lineage>
</organism>
<proteinExistence type="predicted"/>
<dbReference type="EMBL" id="JAIQCV010000009">
    <property type="protein sequence ID" value="KAH1066756.1"/>
    <property type="molecule type" value="Genomic_DNA"/>
</dbReference>
<name>A0A9D3ZU24_9ROSI</name>
<feature type="compositionally biased region" description="Pro residues" evidence="1">
    <location>
        <begin position="47"/>
        <end position="69"/>
    </location>
</feature>